<feature type="transmembrane region" description="Helical" evidence="1">
    <location>
        <begin position="12"/>
        <end position="29"/>
    </location>
</feature>
<evidence type="ECO:0000313" key="2">
    <source>
        <dbReference type="EMBL" id="TYZ10133.1"/>
    </source>
</evidence>
<comment type="caution">
    <text evidence="2">The sequence shown here is derived from an EMBL/GenBank/DDBJ whole genome shotgun (WGS) entry which is preliminary data.</text>
</comment>
<accession>A0A5D6V2Z3</accession>
<keyword evidence="1" id="KW-0472">Membrane</keyword>
<keyword evidence="1" id="KW-0812">Transmembrane</keyword>
<dbReference type="AlphaFoldDB" id="A0A5D6V2Z3"/>
<keyword evidence="1" id="KW-1133">Transmembrane helix</keyword>
<evidence type="ECO:0000256" key="1">
    <source>
        <dbReference type="SAM" id="Phobius"/>
    </source>
</evidence>
<reference evidence="2 3" key="1">
    <citation type="submission" date="2019-08" db="EMBL/GenBank/DDBJ databases">
        <authorList>
            <person name="Seo M.-J."/>
        </authorList>
    </citation>
    <scope>NUCLEOTIDE SEQUENCE [LARGE SCALE GENOMIC DNA]</scope>
    <source>
        <strain evidence="2 3">KIGAM108</strain>
    </source>
</reference>
<keyword evidence="3" id="KW-1185">Reference proteome</keyword>
<protein>
    <recommendedName>
        <fullName evidence="4">Rod shape-determining protein MreD</fullName>
    </recommendedName>
</protein>
<organism evidence="2 3">
    <name type="scientific">Hymenobacter lutimineralis</name>
    <dbReference type="NCBI Taxonomy" id="2606448"/>
    <lineage>
        <taxon>Bacteria</taxon>
        <taxon>Pseudomonadati</taxon>
        <taxon>Bacteroidota</taxon>
        <taxon>Cytophagia</taxon>
        <taxon>Cytophagales</taxon>
        <taxon>Hymenobacteraceae</taxon>
        <taxon>Hymenobacter</taxon>
    </lineage>
</organism>
<feature type="transmembrane region" description="Helical" evidence="1">
    <location>
        <begin position="117"/>
        <end position="138"/>
    </location>
</feature>
<dbReference type="Proteomes" id="UP000322791">
    <property type="component" value="Unassembled WGS sequence"/>
</dbReference>
<dbReference type="EMBL" id="VTHL01000008">
    <property type="protein sequence ID" value="TYZ10133.1"/>
    <property type="molecule type" value="Genomic_DNA"/>
</dbReference>
<evidence type="ECO:0008006" key="4">
    <source>
        <dbReference type="Google" id="ProtNLM"/>
    </source>
</evidence>
<evidence type="ECO:0000313" key="3">
    <source>
        <dbReference type="Proteomes" id="UP000322791"/>
    </source>
</evidence>
<name>A0A5D6V2Z3_9BACT</name>
<feature type="transmembrane region" description="Helical" evidence="1">
    <location>
        <begin position="41"/>
        <end position="65"/>
    </location>
</feature>
<feature type="transmembrane region" description="Helical" evidence="1">
    <location>
        <begin position="150"/>
        <end position="172"/>
    </location>
</feature>
<sequence length="179" mass="20041">MRGVVGTLIIELLRFVLYAFVQVFIISHITPTGLFGLGWCFLYLGFLLFLPIATPIVVQLLLGFAMGITMDVFFDSGGVHAVATVLVAYLRPWVLRLLTPRDGYDSSDSVNIHRMGWQWFGVYLVLLLAIHHTAFFFVELGGFRTIGLTLGKIFVSVLFTGLVLLIIQLVFFPAGRRSR</sequence>
<feature type="transmembrane region" description="Helical" evidence="1">
    <location>
        <begin position="72"/>
        <end position="90"/>
    </location>
</feature>
<gene>
    <name evidence="2" type="ORF">FY528_09730</name>
</gene>
<proteinExistence type="predicted"/>